<accession>A0A6I4IQT8</accession>
<feature type="domain" description="SusE outer membrane protein" evidence="2">
    <location>
        <begin position="24"/>
        <end position="129"/>
    </location>
</feature>
<keyword evidence="1" id="KW-0732">Signal</keyword>
<dbReference type="OrthoDB" id="975117at2"/>
<evidence type="ECO:0000313" key="4">
    <source>
        <dbReference type="Proteomes" id="UP000434850"/>
    </source>
</evidence>
<organism evidence="3 4">
    <name type="scientific">Mucilaginibacter aquatilis</name>
    <dbReference type="NCBI Taxonomy" id="1517760"/>
    <lineage>
        <taxon>Bacteria</taxon>
        <taxon>Pseudomonadati</taxon>
        <taxon>Bacteroidota</taxon>
        <taxon>Sphingobacteriia</taxon>
        <taxon>Sphingobacteriales</taxon>
        <taxon>Sphingobacteriaceae</taxon>
        <taxon>Mucilaginibacter</taxon>
    </lineage>
</organism>
<dbReference type="RefSeq" id="WP_157542043.1">
    <property type="nucleotide sequence ID" value="NZ_WQLA01000004.1"/>
</dbReference>
<evidence type="ECO:0000256" key="1">
    <source>
        <dbReference type="SAM" id="SignalP"/>
    </source>
</evidence>
<feature type="signal peptide" evidence="1">
    <location>
        <begin position="1"/>
        <end position="23"/>
    </location>
</feature>
<dbReference type="Proteomes" id="UP000434850">
    <property type="component" value="Unassembled WGS sequence"/>
</dbReference>
<dbReference type="AlphaFoldDB" id="A0A6I4IQT8"/>
<sequence length="248" mass="26017">MKKIFFSLMAAGSVMLLMLASCKKDETKVYSSLGNAGNLTASTTTPALSKPTAENTAVTFNWPATPVSGSAGNVTYTLQVDKKGNNFKLPREIAAAGTTTAVKVGDLNKALLNLGLVIDAQAQVEVRLKSSIAPNTDAAYSNAVTLTVIPYSAAGFVYLPGAYQGWSPATAPKLESPLDNKVYDGVVTVPSTVTNFEFKVATKPNWDESFGGASGQLSASGANLVFPGTGTFKLHVDLNSFTYTITKQ</sequence>
<dbReference type="Pfam" id="PF14292">
    <property type="entry name" value="SusE"/>
    <property type="match status" value="1"/>
</dbReference>
<name>A0A6I4IQT8_9SPHI</name>
<feature type="chain" id="PRO_5026242238" evidence="1">
    <location>
        <begin position="24"/>
        <end position="248"/>
    </location>
</feature>
<gene>
    <name evidence="3" type="ORF">GO816_11310</name>
</gene>
<dbReference type="EMBL" id="WQLA01000004">
    <property type="protein sequence ID" value="MVN91714.1"/>
    <property type="molecule type" value="Genomic_DNA"/>
</dbReference>
<comment type="caution">
    <text evidence="3">The sequence shown here is derived from an EMBL/GenBank/DDBJ whole genome shotgun (WGS) entry which is preliminary data.</text>
</comment>
<proteinExistence type="predicted"/>
<protein>
    <submittedName>
        <fullName evidence="3">DUF5116 domain-containing protein</fullName>
    </submittedName>
</protein>
<dbReference type="Gene3D" id="2.60.40.3620">
    <property type="match status" value="1"/>
</dbReference>
<dbReference type="CDD" id="cd12967">
    <property type="entry name" value="CBM_SusE-F_like_u1"/>
    <property type="match status" value="1"/>
</dbReference>
<dbReference type="InterPro" id="IPR025970">
    <property type="entry name" value="SusE"/>
</dbReference>
<dbReference type="PROSITE" id="PS51257">
    <property type="entry name" value="PROKAR_LIPOPROTEIN"/>
    <property type="match status" value="1"/>
</dbReference>
<evidence type="ECO:0000259" key="2">
    <source>
        <dbReference type="Pfam" id="PF14292"/>
    </source>
</evidence>
<evidence type="ECO:0000313" key="3">
    <source>
        <dbReference type="EMBL" id="MVN91714.1"/>
    </source>
</evidence>
<keyword evidence="4" id="KW-1185">Reference proteome</keyword>
<reference evidence="3 4" key="1">
    <citation type="submission" date="2019-12" db="EMBL/GenBank/DDBJ databases">
        <title>Mucilaginibacter sp. HME9299 genome sequencing and assembly.</title>
        <authorList>
            <person name="Kang H."/>
            <person name="Kim H."/>
            <person name="Joh K."/>
        </authorList>
    </citation>
    <scope>NUCLEOTIDE SEQUENCE [LARGE SCALE GENOMIC DNA]</scope>
    <source>
        <strain evidence="3 4">HME9299</strain>
    </source>
</reference>